<evidence type="ECO:0008006" key="5">
    <source>
        <dbReference type="Google" id="ProtNLM"/>
    </source>
</evidence>
<dbReference type="GO" id="GO:0006508">
    <property type="term" value="P:proteolysis"/>
    <property type="evidence" value="ECO:0007669"/>
    <property type="project" value="InterPro"/>
</dbReference>
<dbReference type="Gene3D" id="2.60.120.700">
    <property type="entry name" value="Peptidase G1"/>
    <property type="match status" value="1"/>
</dbReference>
<name>A0A507AIM7_9PEZI</name>
<gene>
    <name evidence="3" type="ORF">E0L32_001232</name>
</gene>
<accession>A0A507AIM7</accession>
<dbReference type="PRINTS" id="PR00977">
    <property type="entry name" value="SCYTLDPTASE"/>
</dbReference>
<dbReference type="InterPro" id="IPR000250">
    <property type="entry name" value="Peptidase_G1"/>
</dbReference>
<dbReference type="STRING" id="1093900.A0A507AIM7"/>
<dbReference type="SUPFAM" id="SSF49899">
    <property type="entry name" value="Concanavalin A-like lectins/glucanases"/>
    <property type="match status" value="1"/>
</dbReference>
<proteinExistence type="predicted"/>
<protein>
    <recommendedName>
        <fullName evidence="5">Aspergillopepsin-2</fullName>
    </recommendedName>
</protein>
<evidence type="ECO:0000256" key="1">
    <source>
        <dbReference type="PIRSR" id="PIRSR600250-50"/>
    </source>
</evidence>
<dbReference type="Proteomes" id="UP000319257">
    <property type="component" value="Unassembled WGS sequence"/>
</dbReference>
<organism evidence="3 4">
    <name type="scientific">Thyridium curvatum</name>
    <dbReference type="NCBI Taxonomy" id="1093900"/>
    <lineage>
        <taxon>Eukaryota</taxon>
        <taxon>Fungi</taxon>
        <taxon>Dikarya</taxon>
        <taxon>Ascomycota</taxon>
        <taxon>Pezizomycotina</taxon>
        <taxon>Sordariomycetes</taxon>
        <taxon>Sordariomycetidae</taxon>
        <taxon>Thyridiales</taxon>
        <taxon>Thyridiaceae</taxon>
        <taxon>Thyridium</taxon>
    </lineage>
</organism>
<keyword evidence="2" id="KW-0732">Signal</keyword>
<dbReference type="EMBL" id="SKBQ01000005">
    <property type="protein sequence ID" value="TPX10035.1"/>
    <property type="molecule type" value="Genomic_DNA"/>
</dbReference>
<dbReference type="RefSeq" id="XP_030991746.1">
    <property type="nucleotide sequence ID" value="XM_031135190.1"/>
</dbReference>
<dbReference type="GeneID" id="41968679"/>
<feature type="chain" id="PRO_5021452045" description="Aspergillopepsin-2" evidence="2">
    <location>
        <begin position="18"/>
        <end position="303"/>
    </location>
</feature>
<feature type="signal peptide" evidence="2">
    <location>
        <begin position="1"/>
        <end position="17"/>
    </location>
</feature>
<dbReference type="PANTHER" id="PTHR37536:SF1">
    <property type="entry name" value="ASPERGILLOPEPSIN, PUTAITVE (AFU_ORTHOLOGUE AFUA_7G01200)"/>
    <property type="match status" value="1"/>
</dbReference>
<feature type="active site" description="Proton acceptor" evidence="1">
    <location>
        <position position="238"/>
    </location>
</feature>
<comment type="caution">
    <text evidence="3">The sequence shown here is derived from an EMBL/GenBank/DDBJ whole genome shotgun (WGS) entry which is preliminary data.</text>
</comment>
<dbReference type="PANTHER" id="PTHR37536">
    <property type="entry name" value="PUTATIVE (AFU_ORTHOLOGUE AFUA_3G02970)-RELATED"/>
    <property type="match status" value="1"/>
</dbReference>
<dbReference type="OrthoDB" id="2862635at2759"/>
<sequence>MKFSSTILAYFAAQAVAGPMAPIEDVTADITFVPREPRAALRKTGLNILQSDNGADPAASLYNKTTRAVDVEEDIVGDLVEDMDELEKRAARNVAYSSNWAGAVLNGNNFKTAQATIKVPNPAMPRGGKASTQYAASVWVGIDGSSCQRAILQTGIDVYFQNGKASFDAWYEWYPDYAYTFQGFAIRAGDTLTITVSASSNKAGFVTIQNLTTRKQITHNFANQRATLCLQNAEFIVEDFQSGGSLVPFVNFGQVAFSNAVVRNNKNQVQSLAGASILNMRQNNKVVANCGASSNLVSCKYTG</sequence>
<evidence type="ECO:0000256" key="2">
    <source>
        <dbReference type="SAM" id="SignalP"/>
    </source>
</evidence>
<dbReference type="CDD" id="cd13426">
    <property type="entry name" value="Peptidase_G1"/>
    <property type="match status" value="1"/>
</dbReference>
<dbReference type="InParanoid" id="A0A507AIM7"/>
<evidence type="ECO:0000313" key="4">
    <source>
        <dbReference type="Proteomes" id="UP000319257"/>
    </source>
</evidence>
<dbReference type="GO" id="GO:0070007">
    <property type="term" value="F:glutamic-type endopeptidase activity"/>
    <property type="evidence" value="ECO:0007669"/>
    <property type="project" value="InterPro"/>
</dbReference>
<dbReference type="InterPro" id="IPR013320">
    <property type="entry name" value="ConA-like_dom_sf"/>
</dbReference>
<dbReference type="InterPro" id="IPR038656">
    <property type="entry name" value="Peptidase_G1_sf"/>
</dbReference>
<dbReference type="Pfam" id="PF01828">
    <property type="entry name" value="Peptidase_A4"/>
    <property type="match status" value="1"/>
</dbReference>
<evidence type="ECO:0000313" key="3">
    <source>
        <dbReference type="EMBL" id="TPX10035.1"/>
    </source>
</evidence>
<reference evidence="3 4" key="1">
    <citation type="submission" date="2019-06" db="EMBL/GenBank/DDBJ databases">
        <title>Draft genome sequence of the filamentous fungus Phialemoniopsis curvata isolated from diesel fuel.</title>
        <authorList>
            <person name="Varaljay V.A."/>
            <person name="Lyon W.J."/>
            <person name="Crouch A.L."/>
            <person name="Drake C.E."/>
            <person name="Hollomon J.M."/>
            <person name="Nadeau L.J."/>
            <person name="Nunn H.S."/>
            <person name="Stevenson B.S."/>
            <person name="Bojanowski C.L."/>
            <person name="Crookes-Goodson W.J."/>
        </authorList>
    </citation>
    <scope>NUCLEOTIDE SEQUENCE [LARGE SCALE GENOMIC DNA]</scope>
    <source>
        <strain evidence="3 4">D216</strain>
    </source>
</reference>
<dbReference type="AlphaFoldDB" id="A0A507AIM7"/>
<keyword evidence="4" id="KW-1185">Reference proteome</keyword>